<keyword evidence="3" id="KW-0687">Ribonucleoprotein</keyword>
<dbReference type="GO" id="GO:0003735">
    <property type="term" value="F:structural constituent of ribosome"/>
    <property type="evidence" value="ECO:0007669"/>
    <property type="project" value="InterPro"/>
</dbReference>
<dbReference type="PANTHER" id="PTHR10715">
    <property type="entry name" value="60S RIBOSOMAL PROTEIN L6"/>
    <property type="match status" value="1"/>
</dbReference>
<evidence type="ECO:0000256" key="1">
    <source>
        <dbReference type="ARBA" id="ARBA00010592"/>
    </source>
</evidence>
<evidence type="ECO:0000313" key="11">
    <source>
        <dbReference type="RefSeq" id="XP_005183538.1"/>
    </source>
</evidence>
<dbReference type="VEuPathDB" id="VectorBase:MDOMA2_006600"/>
<dbReference type="GO" id="GO:0022625">
    <property type="term" value="C:cytosolic large ribosomal subunit"/>
    <property type="evidence" value="ECO:0007669"/>
    <property type="project" value="TreeGrafter"/>
</dbReference>
<organism evidence="9">
    <name type="scientific">Musca domestica</name>
    <name type="common">House fly</name>
    <dbReference type="NCBI Taxonomy" id="7370"/>
    <lineage>
        <taxon>Eukaryota</taxon>
        <taxon>Metazoa</taxon>
        <taxon>Ecdysozoa</taxon>
        <taxon>Arthropoda</taxon>
        <taxon>Hexapoda</taxon>
        <taxon>Insecta</taxon>
        <taxon>Pterygota</taxon>
        <taxon>Neoptera</taxon>
        <taxon>Endopterygota</taxon>
        <taxon>Diptera</taxon>
        <taxon>Brachycera</taxon>
        <taxon>Muscomorpha</taxon>
        <taxon>Muscoidea</taxon>
        <taxon>Muscidae</taxon>
        <taxon>Musca</taxon>
    </lineage>
</organism>
<proteinExistence type="inferred from homology"/>
<dbReference type="InterPro" id="IPR008991">
    <property type="entry name" value="Translation_prot_SH3-like_sf"/>
</dbReference>
<gene>
    <name evidence="9" type="primary">101893142</name>
    <name evidence="11" type="synonym">LOC101893142</name>
</gene>
<dbReference type="Proteomes" id="UP001652621">
    <property type="component" value="Unplaced"/>
</dbReference>
<dbReference type="GO" id="GO:0002181">
    <property type="term" value="P:cytoplasmic translation"/>
    <property type="evidence" value="ECO:0007669"/>
    <property type="project" value="TreeGrafter"/>
</dbReference>
<name>A0A1I8MBG3_MUSDO</name>
<evidence type="ECO:0000256" key="6">
    <source>
        <dbReference type="ARBA" id="ARBA00035351"/>
    </source>
</evidence>
<evidence type="ECO:0000256" key="5">
    <source>
        <dbReference type="ARBA" id="ARBA00035233"/>
    </source>
</evidence>
<dbReference type="GO" id="GO:0000027">
    <property type="term" value="P:ribosomal large subunit assembly"/>
    <property type="evidence" value="ECO:0007669"/>
    <property type="project" value="TreeGrafter"/>
</dbReference>
<dbReference type="VEuPathDB" id="VectorBase:MDOA003182"/>
<accession>A0A1I8MBG3</accession>
<dbReference type="SUPFAM" id="SSF50104">
    <property type="entry name" value="Translation proteins SH3-like domain"/>
    <property type="match status" value="1"/>
</dbReference>
<comment type="function">
    <text evidence="4">Component of the large ribosomal subunit. The ribosome is a large ribonucleoprotein complex responsible for the synthesis of proteins in the cell.</text>
</comment>
<dbReference type="PANTHER" id="PTHR10715:SF0">
    <property type="entry name" value="LARGE RIBOSOMAL SUBUNIT PROTEIN EL6"/>
    <property type="match status" value="1"/>
</dbReference>
<keyword evidence="10" id="KW-1185">Reference proteome</keyword>
<dbReference type="eggNOG" id="KOG1694">
    <property type="taxonomic scope" value="Eukaryota"/>
</dbReference>
<evidence type="ECO:0000313" key="10">
    <source>
        <dbReference type="Proteomes" id="UP001652621"/>
    </source>
</evidence>
<evidence type="ECO:0000313" key="9">
    <source>
        <dbReference type="EnsemblMetazoa" id="MDOA003182-PB"/>
    </source>
</evidence>
<sequence>MAPVEKAKKTDKSGKKIAKHPLNTYLHGGVLRYSKSQMYKRRAQWRLKGTKRPVVKTLKKDIKKVKKIGGPKNGGERTVYLQKPKANYPTKRFVKKRPAKNVFSKHQRKVRSNLKPGTVLILLAGRHQGKRVVLLKSLSSGLLLVTGPFCLNSCPLRRVSQRYVIGTSTRVDLGDYKVPETLDDAYFRRLKLNKQKKSAEGDIFATKKERFVPNEQRKKDQKEVDAVVLKAIKAHTDGKFVAKYLKSMFALHSSQYPHRMRF</sequence>
<dbReference type="Gene3D" id="2.30.30.30">
    <property type="match status" value="1"/>
</dbReference>
<dbReference type="InterPro" id="IPR005568">
    <property type="entry name" value="Ribosomal_uL6_N"/>
</dbReference>
<dbReference type="CDD" id="cd13156">
    <property type="entry name" value="KOW_RPL6"/>
    <property type="match status" value="1"/>
</dbReference>
<evidence type="ECO:0000259" key="8">
    <source>
        <dbReference type="Pfam" id="PF03868"/>
    </source>
</evidence>
<dbReference type="RefSeq" id="XP_005183538.1">
    <property type="nucleotide sequence ID" value="XM_005183481.3"/>
</dbReference>
<dbReference type="EnsemblMetazoa" id="MDOA003182-RB">
    <property type="protein sequence ID" value="MDOA003182-PB"/>
    <property type="gene ID" value="MDOA003182"/>
</dbReference>
<keyword evidence="2 11" id="KW-0689">Ribosomal protein</keyword>
<evidence type="ECO:0000256" key="7">
    <source>
        <dbReference type="ARBA" id="ARBA00046388"/>
    </source>
</evidence>
<dbReference type="Pfam" id="PF03868">
    <property type="entry name" value="Ribosomal_L6e_N"/>
    <property type="match status" value="1"/>
</dbReference>
<evidence type="ECO:0000256" key="4">
    <source>
        <dbReference type="ARBA" id="ARBA00034092"/>
    </source>
</evidence>
<protein>
    <recommendedName>
        <fullName evidence="5">Large ribosomal subunit protein eL6</fullName>
    </recommendedName>
    <alternativeName>
        <fullName evidence="6">60S ribosomal protein L6</fullName>
    </alternativeName>
</protein>
<dbReference type="AlphaFoldDB" id="A0A1I8MBG3"/>
<dbReference type="OrthoDB" id="2436667at2759"/>
<evidence type="ECO:0000256" key="2">
    <source>
        <dbReference type="ARBA" id="ARBA00022980"/>
    </source>
</evidence>
<feature type="domain" description="Large ribosomal subunit protein uL6 N-terminal" evidence="8">
    <location>
        <begin position="15"/>
        <end position="60"/>
    </location>
</feature>
<dbReference type="InterPro" id="IPR014722">
    <property type="entry name" value="Rib_uL2_dom2"/>
</dbReference>
<dbReference type="FunFam" id="2.30.30.30:FF:000014">
    <property type="entry name" value="60S ribosomal protein L6"/>
    <property type="match status" value="1"/>
</dbReference>
<dbReference type="GO" id="GO:0003723">
    <property type="term" value="F:RNA binding"/>
    <property type="evidence" value="ECO:0007669"/>
    <property type="project" value="TreeGrafter"/>
</dbReference>
<comment type="subunit">
    <text evidence="7">Component of the large ribosomal subunit. May bind IPO9 with low affinity.</text>
</comment>
<dbReference type="Pfam" id="PF01159">
    <property type="entry name" value="Ribosomal_L6e"/>
    <property type="match status" value="1"/>
</dbReference>
<dbReference type="STRING" id="7370.A0A1I8MBG3"/>
<dbReference type="KEGG" id="mde:101893142"/>
<evidence type="ECO:0000256" key="3">
    <source>
        <dbReference type="ARBA" id="ARBA00023274"/>
    </source>
</evidence>
<reference evidence="11" key="2">
    <citation type="submission" date="2025-04" db="UniProtKB">
        <authorList>
            <consortium name="RefSeq"/>
        </authorList>
    </citation>
    <scope>IDENTIFICATION</scope>
    <source>
        <strain evidence="11">Aabys</strain>
    </source>
</reference>
<comment type="similarity">
    <text evidence="1">Belongs to the eukaryotic ribosomal protein eL6 family.</text>
</comment>
<dbReference type="InterPro" id="IPR000915">
    <property type="entry name" value="60S_ribosomal_eL6"/>
</dbReference>
<dbReference type="InterPro" id="IPR041997">
    <property type="entry name" value="Ribosomal_eL6_KOW"/>
</dbReference>
<reference evidence="9" key="1">
    <citation type="submission" date="2020-05" db="UniProtKB">
        <authorList>
            <consortium name="EnsemblMetazoa"/>
        </authorList>
    </citation>
    <scope>IDENTIFICATION</scope>
    <source>
        <strain evidence="9">Aabys</strain>
    </source>
</reference>